<keyword evidence="1" id="KW-0812">Transmembrane</keyword>
<dbReference type="RefSeq" id="WP_149430558.1">
    <property type="nucleotide sequence ID" value="NZ_VLNY01000005.1"/>
</dbReference>
<protein>
    <submittedName>
        <fullName evidence="2">Uncharacterized protein</fullName>
    </submittedName>
</protein>
<evidence type="ECO:0000313" key="2">
    <source>
        <dbReference type="EMBL" id="KAA0022502.1"/>
    </source>
</evidence>
<gene>
    <name evidence="2" type="ORF">FOY51_12415</name>
</gene>
<name>A0A5A7SBH1_9NOCA</name>
<dbReference type="EMBL" id="VLNY01000005">
    <property type="protein sequence ID" value="KAA0022502.1"/>
    <property type="molecule type" value="Genomic_DNA"/>
</dbReference>
<evidence type="ECO:0000313" key="3">
    <source>
        <dbReference type="Proteomes" id="UP000322244"/>
    </source>
</evidence>
<feature type="transmembrane region" description="Helical" evidence="1">
    <location>
        <begin position="12"/>
        <end position="28"/>
    </location>
</feature>
<keyword evidence="3" id="KW-1185">Reference proteome</keyword>
<dbReference type="AlphaFoldDB" id="A0A5A7SBH1"/>
<proteinExistence type="predicted"/>
<organism evidence="2 3">
    <name type="scientific">Antrihabitans cavernicola</name>
    <dbReference type="NCBI Taxonomy" id="2495913"/>
    <lineage>
        <taxon>Bacteria</taxon>
        <taxon>Bacillati</taxon>
        <taxon>Actinomycetota</taxon>
        <taxon>Actinomycetes</taxon>
        <taxon>Mycobacteriales</taxon>
        <taxon>Nocardiaceae</taxon>
        <taxon>Antrihabitans</taxon>
    </lineage>
</organism>
<keyword evidence="1" id="KW-1133">Transmembrane helix</keyword>
<sequence length="80" mass="8363">MKSKASTSSKSIAWCVFLAGLIGAGVGIGNLQVVAAVFWLIVASVSGLMLLKQRADSRPTAAPLVREIQRPSTELHSQAA</sequence>
<evidence type="ECO:0000256" key="1">
    <source>
        <dbReference type="SAM" id="Phobius"/>
    </source>
</evidence>
<feature type="transmembrane region" description="Helical" evidence="1">
    <location>
        <begin position="34"/>
        <end position="51"/>
    </location>
</feature>
<dbReference type="Proteomes" id="UP000322244">
    <property type="component" value="Unassembled WGS sequence"/>
</dbReference>
<comment type="caution">
    <text evidence="2">The sequence shown here is derived from an EMBL/GenBank/DDBJ whole genome shotgun (WGS) entry which is preliminary data.</text>
</comment>
<accession>A0A5A7SBH1</accession>
<reference evidence="2 3" key="1">
    <citation type="submission" date="2019-07" db="EMBL/GenBank/DDBJ databases">
        <title>Rhodococcus cavernicolus sp. nov., isolated from a cave.</title>
        <authorList>
            <person name="Lee S.D."/>
        </authorList>
    </citation>
    <scope>NUCLEOTIDE SEQUENCE [LARGE SCALE GENOMIC DNA]</scope>
    <source>
        <strain evidence="2 3">C1-24</strain>
    </source>
</reference>
<keyword evidence="1" id="KW-0472">Membrane</keyword>